<proteinExistence type="inferred from homology"/>
<feature type="compositionally biased region" description="Low complexity" evidence="4">
    <location>
        <begin position="778"/>
        <end position="791"/>
    </location>
</feature>
<dbReference type="Proteomes" id="UP001163798">
    <property type="component" value="Unassembled WGS sequence"/>
</dbReference>
<feature type="compositionally biased region" description="Gly residues" evidence="4">
    <location>
        <begin position="827"/>
        <end position="847"/>
    </location>
</feature>
<feature type="compositionally biased region" description="Polar residues" evidence="4">
    <location>
        <begin position="942"/>
        <end position="957"/>
    </location>
</feature>
<dbReference type="PANTHER" id="PTHR13430">
    <property type="match status" value="1"/>
</dbReference>
<dbReference type="Pfam" id="PF10033">
    <property type="entry name" value="ATG13"/>
    <property type="match status" value="1"/>
</dbReference>
<dbReference type="EMBL" id="MU793335">
    <property type="protein sequence ID" value="KAJ3785647.1"/>
    <property type="molecule type" value="Genomic_DNA"/>
</dbReference>
<dbReference type="GO" id="GO:0005829">
    <property type="term" value="C:cytosol"/>
    <property type="evidence" value="ECO:0007669"/>
    <property type="project" value="TreeGrafter"/>
</dbReference>
<comment type="similarity">
    <text evidence="1 3">Belongs to the ATG13 family. Fungi subfamily.</text>
</comment>
<feature type="region of interest" description="Disordered" evidence="4">
    <location>
        <begin position="724"/>
        <end position="1117"/>
    </location>
</feature>
<feature type="compositionally biased region" description="Polar residues" evidence="4">
    <location>
        <begin position="1072"/>
        <end position="1094"/>
    </location>
</feature>
<feature type="compositionally biased region" description="Polar residues" evidence="4">
    <location>
        <begin position="1027"/>
        <end position="1040"/>
    </location>
</feature>
<feature type="compositionally biased region" description="Low complexity" evidence="4">
    <location>
        <begin position="848"/>
        <end position="866"/>
    </location>
</feature>
<dbReference type="AlphaFoldDB" id="A0AA38L4L0"/>
<dbReference type="GO" id="GO:0034497">
    <property type="term" value="P:protein localization to phagophore assembly site"/>
    <property type="evidence" value="ECO:0007669"/>
    <property type="project" value="TreeGrafter"/>
</dbReference>
<organism evidence="6 7">
    <name type="scientific">Lentinula aff. detonsa</name>
    <dbReference type="NCBI Taxonomy" id="2804958"/>
    <lineage>
        <taxon>Eukaryota</taxon>
        <taxon>Fungi</taxon>
        <taxon>Dikarya</taxon>
        <taxon>Basidiomycota</taxon>
        <taxon>Agaricomycotina</taxon>
        <taxon>Agaricomycetes</taxon>
        <taxon>Agaricomycetidae</taxon>
        <taxon>Agaricales</taxon>
        <taxon>Marasmiineae</taxon>
        <taxon>Omphalotaceae</taxon>
        <taxon>Lentinula</taxon>
    </lineage>
</organism>
<feature type="domain" description="Autophagy-related protein 13 N-terminal" evidence="5">
    <location>
        <begin position="229"/>
        <end position="456"/>
    </location>
</feature>
<feature type="compositionally biased region" description="Basic and acidic residues" evidence="4">
    <location>
        <begin position="900"/>
        <end position="919"/>
    </location>
</feature>
<feature type="compositionally biased region" description="Low complexity" evidence="4">
    <location>
        <begin position="625"/>
        <end position="640"/>
    </location>
</feature>
<evidence type="ECO:0000256" key="3">
    <source>
        <dbReference type="RuleBase" id="RU361214"/>
    </source>
</evidence>
<dbReference type="GO" id="GO:1990316">
    <property type="term" value="C:Atg1/ULK1 kinase complex"/>
    <property type="evidence" value="ECO:0007669"/>
    <property type="project" value="InterPro"/>
</dbReference>
<feature type="compositionally biased region" description="Polar residues" evidence="4">
    <location>
        <begin position="987"/>
        <end position="996"/>
    </location>
</feature>
<dbReference type="InterPro" id="IPR036570">
    <property type="entry name" value="HORMA_dom_sf"/>
</dbReference>
<dbReference type="GO" id="GO:0000423">
    <property type="term" value="P:mitophagy"/>
    <property type="evidence" value="ECO:0007669"/>
    <property type="project" value="TreeGrafter"/>
</dbReference>
<feature type="compositionally biased region" description="Low complexity" evidence="4">
    <location>
        <begin position="494"/>
        <end position="513"/>
    </location>
</feature>
<feature type="compositionally biased region" description="Acidic residues" evidence="4">
    <location>
        <begin position="958"/>
        <end position="967"/>
    </location>
</feature>
<sequence>MLYTRFVQSVITFSCFCLSLGIPVIEAIPLIERRSTESTAKVHYPQKPSIDLIPLYFFTCASIADSIANGKSFKDATPYGTAFKFQLPIESSSVSTSKRVLRYLLYNPSLGIHADAKPTATCLENHAVVEFHLAHPDADIEDLVGIPQLSHKVLKAQKSQDPSTNTKIVSGNRDIIILPYEQEKKIVTAVLLNDIVASPPTLRKDTGSGMVKDEDIFKSEIKADQITFHFYTKLFYILNDARATAPAEIASVKTDKWFNLETPDSDLWTKEGREPYRTTSAPRPLPPLEIQVLLTIPDSLTNNQVLVYISPDSTRVAIQPTYKYVLLERWTLDLNMKDMHSSLSDSESSSEGSGSVSPATLYKHCIPLFRSLYSLLRVLPAWKLSKRFKTRRLNGTGGLGVQVRVRGDPGSGLDESIVMRFDSPSALPSSTHTFPPIQHPMGTLNLTTTYITSPNFKIDDMESLLSLKFISMDTGGTKGMEFTPTLVKNQQRDSLLSSAGGSLSTRSRLTSLPRSPPRDILRRPGDPSRLYTHSRTPSDADSIAERFIIPSRTASNPSNPPSTSNNPPPIATHNLILPITRAKTTTSTSTQPLSDIAARLRKESIGHRNTVSDTYLPLSTIAGTSTQPFPSSSSPATSISGFTGGTGNSAPSTSLSSSPMAMRRPGLNPFKSNTLAGVGNATSASGSPRLTSGLSGIAGSGLALGSVAVSSSPLGANSTGLTSLSSLSNLSNLPRRPSSPSSLSRPSPPSFTPSSIGAASTSTGSGSIATGTAGGTTTGTATTVAPAGTGTEEIAVPPRKRYSSSFGHRYSSSPARGGAAMSVGSQGSQGGSGIVESAGTGGGGAIGSLGQASVRSGMSGMSGMSFRSRRSGGSGSAGGDGRSGSASGTQDPAPPSTYPDFHDPLDGQDVFTHDDHDDISTFMQDIDSRKPLIGRSRIYANANAQPSQLSRSSTNETEPNDEAESDDERQRTIRARPRNNSKDRPSFGQTLTSSPLSREADLPRASPAHRGTGSPLISPRSGVAVTPPSSRRASYTGLSPPSSPLRNPIPLIEEDDDDQRRSSRPLSRLSSTVATPSLSPQDPVSTARVTSNATLGVEGTPSSPPSHTSPMLTTASDVEARLKKMNDVFLASLEGLGGRSGKGRTGKGKELEGS</sequence>
<evidence type="ECO:0000313" key="7">
    <source>
        <dbReference type="Proteomes" id="UP001163798"/>
    </source>
</evidence>
<feature type="compositionally biased region" description="Gly residues" evidence="4">
    <location>
        <begin position="872"/>
        <end position="882"/>
    </location>
</feature>
<feature type="region of interest" description="Disordered" evidence="4">
    <location>
        <begin position="492"/>
        <end position="572"/>
    </location>
</feature>
<feature type="compositionally biased region" description="Low complexity" evidence="4">
    <location>
        <begin position="724"/>
        <end position="745"/>
    </location>
</feature>
<feature type="compositionally biased region" description="Low complexity" evidence="4">
    <location>
        <begin position="649"/>
        <end position="662"/>
    </location>
</feature>
<feature type="compositionally biased region" description="Low complexity" evidence="4">
    <location>
        <begin position="555"/>
        <end position="565"/>
    </location>
</feature>
<comment type="caution">
    <text evidence="6">The sequence shown here is derived from an EMBL/GenBank/DDBJ whole genome shotgun (WGS) entry which is preliminary data.</text>
</comment>
<protein>
    <recommendedName>
        <fullName evidence="3">Autophagy-related protein 13</fullName>
    </recommendedName>
</protein>
<feature type="compositionally biased region" description="Low complexity" evidence="4">
    <location>
        <begin position="1105"/>
        <end position="1114"/>
    </location>
</feature>
<evidence type="ECO:0000259" key="5">
    <source>
        <dbReference type="Pfam" id="PF10033"/>
    </source>
</evidence>
<evidence type="ECO:0000256" key="4">
    <source>
        <dbReference type="SAM" id="MobiDB-lite"/>
    </source>
</evidence>
<evidence type="ECO:0000313" key="6">
    <source>
        <dbReference type="EMBL" id="KAJ3785647.1"/>
    </source>
</evidence>
<dbReference type="Gene3D" id="3.30.900.10">
    <property type="entry name" value="HORMA domain"/>
    <property type="match status" value="1"/>
</dbReference>
<reference evidence="6" key="1">
    <citation type="submission" date="2022-08" db="EMBL/GenBank/DDBJ databases">
        <authorList>
            <consortium name="DOE Joint Genome Institute"/>
            <person name="Min B."/>
            <person name="Riley R."/>
            <person name="Sierra-Patev S."/>
            <person name="Naranjo-Ortiz M."/>
            <person name="Looney B."/>
            <person name="Konkel Z."/>
            <person name="Slot J.C."/>
            <person name="Sakamoto Y."/>
            <person name="Steenwyk J.L."/>
            <person name="Rokas A."/>
            <person name="Carro J."/>
            <person name="Camarero S."/>
            <person name="Ferreira P."/>
            <person name="Molpeceres G."/>
            <person name="Ruiz-Duenas F.J."/>
            <person name="Serrano A."/>
            <person name="Henrissat B."/>
            <person name="Drula E."/>
            <person name="Hughes K.W."/>
            <person name="Mata J.L."/>
            <person name="Ishikawa N.K."/>
            <person name="Vargas-Isla R."/>
            <person name="Ushijima S."/>
            <person name="Smith C.A."/>
            <person name="Ahrendt S."/>
            <person name="Andreopoulos W."/>
            <person name="He G."/>
            <person name="Labutti K."/>
            <person name="Lipzen A."/>
            <person name="Ng V."/>
            <person name="Sandor L."/>
            <person name="Barry K."/>
            <person name="Martinez A.T."/>
            <person name="Xiao Y."/>
            <person name="Gibbons J.G."/>
            <person name="Terashima K."/>
            <person name="Hibbett D.S."/>
            <person name="Grigoriev I.V."/>
        </authorList>
    </citation>
    <scope>NUCLEOTIDE SEQUENCE</scope>
    <source>
        <strain evidence="6">TFB10291</strain>
    </source>
</reference>
<feature type="compositionally biased region" description="Basic and acidic residues" evidence="4">
    <location>
        <begin position="516"/>
        <end position="526"/>
    </location>
</feature>
<dbReference type="PANTHER" id="PTHR13430:SF4">
    <property type="entry name" value="AUTOPHAGY-RELATED PROTEIN 13"/>
    <property type="match status" value="1"/>
</dbReference>
<evidence type="ECO:0000256" key="2">
    <source>
        <dbReference type="ARBA" id="ARBA00023006"/>
    </source>
</evidence>
<feature type="compositionally biased region" description="Low complexity" evidence="4">
    <location>
        <begin position="803"/>
        <end position="826"/>
    </location>
</feature>
<feature type="region of interest" description="Disordered" evidence="4">
    <location>
        <begin position="625"/>
        <end position="674"/>
    </location>
</feature>
<dbReference type="InterPro" id="IPR018731">
    <property type="entry name" value="Atg13_N"/>
</dbReference>
<name>A0AA38L4L0_9AGAR</name>
<dbReference type="GO" id="GO:0034727">
    <property type="term" value="P:piecemeal microautophagy of the nucleus"/>
    <property type="evidence" value="ECO:0007669"/>
    <property type="project" value="TreeGrafter"/>
</dbReference>
<feature type="compositionally biased region" description="Low complexity" evidence="4">
    <location>
        <begin position="752"/>
        <end position="771"/>
    </location>
</feature>
<dbReference type="GO" id="GO:0000407">
    <property type="term" value="C:phagophore assembly site"/>
    <property type="evidence" value="ECO:0007669"/>
    <property type="project" value="TreeGrafter"/>
</dbReference>
<feature type="region of interest" description="Disordered" evidence="4">
    <location>
        <begin position="1134"/>
        <end position="1154"/>
    </location>
</feature>
<dbReference type="InterPro" id="IPR040182">
    <property type="entry name" value="ATG13"/>
</dbReference>
<keyword evidence="2 3" id="KW-0072">Autophagy</keyword>
<accession>A0AA38L4L0</accession>
<keyword evidence="7" id="KW-1185">Reference proteome</keyword>
<evidence type="ECO:0000256" key="1">
    <source>
        <dbReference type="ARBA" id="ARBA00005246"/>
    </source>
</evidence>
<gene>
    <name evidence="6" type="ORF">GGU10DRAFT_332947</name>
</gene>